<gene>
    <name evidence="1" type="ORF">JVT61DRAFT_11749</name>
</gene>
<dbReference type="Proteomes" id="UP000683000">
    <property type="component" value="Unassembled WGS sequence"/>
</dbReference>
<proteinExistence type="predicted"/>
<dbReference type="AlphaFoldDB" id="A0A8I2YU62"/>
<organism evidence="1 2">
    <name type="scientific">Boletus reticuloceps</name>
    <dbReference type="NCBI Taxonomy" id="495285"/>
    <lineage>
        <taxon>Eukaryota</taxon>
        <taxon>Fungi</taxon>
        <taxon>Dikarya</taxon>
        <taxon>Basidiomycota</taxon>
        <taxon>Agaricomycotina</taxon>
        <taxon>Agaricomycetes</taxon>
        <taxon>Agaricomycetidae</taxon>
        <taxon>Boletales</taxon>
        <taxon>Boletineae</taxon>
        <taxon>Boletaceae</taxon>
        <taxon>Boletoideae</taxon>
        <taxon>Boletus</taxon>
    </lineage>
</organism>
<evidence type="ECO:0000313" key="1">
    <source>
        <dbReference type="EMBL" id="KAG6379294.1"/>
    </source>
</evidence>
<accession>A0A8I2YU62</accession>
<comment type="caution">
    <text evidence="1">The sequence shown here is derived from an EMBL/GenBank/DDBJ whole genome shotgun (WGS) entry which is preliminary data.</text>
</comment>
<sequence>MHHCLCISEVLNPGNLQFVKHWDDPLSRGPGMAKKTLASLIRTCHLFSSPALDVLWDDLDGFDPILNIFLIAICSTDDPRWSTFLKYAKLSADAKHAFLCGSNKDLSSPFNTALNPVFHSFPMYRAGV</sequence>
<name>A0A8I2YU62_9AGAM</name>
<protein>
    <submittedName>
        <fullName evidence="1">Uncharacterized protein</fullName>
    </submittedName>
</protein>
<evidence type="ECO:0000313" key="2">
    <source>
        <dbReference type="Proteomes" id="UP000683000"/>
    </source>
</evidence>
<dbReference type="EMBL" id="JAGFBS010000005">
    <property type="protein sequence ID" value="KAG6379294.1"/>
    <property type="molecule type" value="Genomic_DNA"/>
</dbReference>
<dbReference type="OrthoDB" id="2963624at2759"/>
<reference evidence="1" key="1">
    <citation type="submission" date="2021-03" db="EMBL/GenBank/DDBJ databases">
        <title>Evolutionary innovations through gain and loss of genes in the ectomycorrhizal Boletales.</title>
        <authorList>
            <person name="Wu G."/>
            <person name="Miyauchi S."/>
            <person name="Morin E."/>
            <person name="Yang Z.-L."/>
            <person name="Xu J."/>
            <person name="Martin F.M."/>
        </authorList>
    </citation>
    <scope>NUCLEOTIDE SEQUENCE</scope>
    <source>
        <strain evidence="1">BR01</strain>
    </source>
</reference>
<keyword evidence="2" id="KW-1185">Reference proteome</keyword>